<evidence type="ECO:0000256" key="9">
    <source>
        <dbReference type="ARBA" id="ARBA00023004"/>
    </source>
</evidence>
<accession>W1I856</accession>
<evidence type="ECO:0000256" key="8">
    <source>
        <dbReference type="ARBA" id="ARBA00023002"/>
    </source>
</evidence>
<dbReference type="EMBL" id="HG799235">
    <property type="protein sequence ID" value="CDL72842.1"/>
    <property type="molecule type" value="Genomic_DNA"/>
</dbReference>
<name>W1I856_9BACT</name>
<dbReference type="Gene3D" id="1.20.140.10">
    <property type="entry name" value="Butyryl-CoA Dehydrogenase, subunit A, domain 3"/>
    <property type="match status" value="1"/>
</dbReference>
<dbReference type="InterPro" id="IPR003321">
    <property type="entry name" value="Cyt_c552"/>
</dbReference>
<reference evidence="11" key="1">
    <citation type="submission" date="2013-11" db="EMBL/GenBank/DDBJ databases">
        <title>The gill chamber epibiosis of deep-sea shrimp Rimicaris exoculata: an in-depth metagenomic investigation and discovery of Zetaproteobacteria.</title>
        <authorList>
            <person name="Jan C."/>
            <person name="Petersen J.M."/>
            <person name="Werner J."/>
            <person name="Teeling H."/>
            <person name="Huang S."/>
            <person name="Glockner F.O."/>
            <person name="Golyshina O.V."/>
            <person name="Dubilier N."/>
            <person name="Golyshin P.N."/>
            <person name="Jebbar M."/>
            <person name="Cambon-Bonavita M.-A."/>
        </authorList>
    </citation>
    <scope>NUCLEOTIDE SEQUENCE</scope>
</reference>
<dbReference type="GO" id="GO:0019645">
    <property type="term" value="P:anaerobic electron transport chain"/>
    <property type="evidence" value="ECO:0007669"/>
    <property type="project" value="TreeGrafter"/>
</dbReference>
<dbReference type="GO" id="GO:0030288">
    <property type="term" value="C:outer membrane-bounded periplasmic space"/>
    <property type="evidence" value="ECO:0007669"/>
    <property type="project" value="TreeGrafter"/>
</dbReference>
<comment type="catalytic activity">
    <reaction evidence="10">
        <text>6 Fe(III)-[cytochrome c] + NH4(+) + 2 H2O = 6 Fe(II)-[cytochrome c] + nitrite + 8 H(+)</text>
        <dbReference type="Rhea" id="RHEA:13089"/>
        <dbReference type="Rhea" id="RHEA-COMP:10350"/>
        <dbReference type="Rhea" id="RHEA-COMP:14399"/>
        <dbReference type="ChEBI" id="CHEBI:15377"/>
        <dbReference type="ChEBI" id="CHEBI:15378"/>
        <dbReference type="ChEBI" id="CHEBI:16301"/>
        <dbReference type="ChEBI" id="CHEBI:28938"/>
        <dbReference type="ChEBI" id="CHEBI:29033"/>
        <dbReference type="ChEBI" id="CHEBI:29034"/>
        <dbReference type="EC" id="1.7.2.2"/>
    </reaction>
</comment>
<gene>
    <name evidence="11" type="primary">nrfA</name>
</gene>
<evidence type="ECO:0000256" key="7">
    <source>
        <dbReference type="ARBA" id="ARBA00022837"/>
    </source>
</evidence>
<dbReference type="GO" id="GO:0020037">
    <property type="term" value="F:heme binding"/>
    <property type="evidence" value="ECO:0007669"/>
    <property type="project" value="TreeGrafter"/>
</dbReference>
<proteinExistence type="inferred from homology"/>
<dbReference type="AlphaFoldDB" id="W1I856"/>
<evidence type="ECO:0000256" key="10">
    <source>
        <dbReference type="ARBA" id="ARBA00049131"/>
    </source>
</evidence>
<feature type="non-terminal residue" evidence="11">
    <location>
        <position position="1"/>
    </location>
</feature>
<dbReference type="Pfam" id="PF02335">
    <property type="entry name" value="Cytochrom_C552"/>
    <property type="match status" value="1"/>
</dbReference>
<feature type="non-terminal residue" evidence="11">
    <location>
        <position position="162"/>
    </location>
</feature>
<keyword evidence="5" id="KW-0479">Metal-binding</keyword>
<dbReference type="EC" id="1.7.2.2" evidence="3"/>
<dbReference type="GO" id="GO:0046872">
    <property type="term" value="F:metal ion binding"/>
    <property type="evidence" value="ECO:0007669"/>
    <property type="project" value="UniProtKB-KW"/>
</dbReference>
<dbReference type="SUPFAM" id="SSF48695">
    <property type="entry name" value="Multiheme cytochromes"/>
    <property type="match status" value="1"/>
</dbReference>
<keyword evidence="7" id="KW-0106">Calcium</keyword>
<dbReference type="GO" id="GO:0042279">
    <property type="term" value="F:nitrite reductase (cytochrome, ammonia-forming) activity"/>
    <property type="evidence" value="ECO:0007669"/>
    <property type="project" value="UniProtKB-EC"/>
</dbReference>
<keyword evidence="4" id="KW-0349">Heme</keyword>
<protein>
    <recommendedName>
        <fullName evidence="3">nitrite reductase (cytochrome; ammonia-forming)</fullName>
        <ecNumber evidence="3">1.7.2.2</ecNumber>
    </recommendedName>
</protein>
<keyword evidence="8" id="KW-0560">Oxidoreductase</keyword>
<evidence type="ECO:0000256" key="4">
    <source>
        <dbReference type="ARBA" id="ARBA00022617"/>
    </source>
</evidence>
<keyword evidence="6" id="KW-0732">Signal</keyword>
<evidence type="ECO:0000256" key="5">
    <source>
        <dbReference type="ARBA" id="ARBA00022723"/>
    </source>
</evidence>
<keyword evidence="9" id="KW-0408">Iron</keyword>
<evidence type="ECO:0000313" key="11">
    <source>
        <dbReference type="EMBL" id="CDL72842.1"/>
    </source>
</evidence>
<evidence type="ECO:0000256" key="2">
    <source>
        <dbReference type="ARBA" id="ARBA00009288"/>
    </source>
</evidence>
<evidence type="ECO:0000256" key="1">
    <source>
        <dbReference type="ARBA" id="ARBA00004196"/>
    </source>
</evidence>
<comment type="similarity">
    <text evidence="2">Belongs to the cytochrome c-552 family.</text>
</comment>
<dbReference type="InterPro" id="IPR036280">
    <property type="entry name" value="Multihaem_cyt_sf"/>
</dbReference>
<sequence>MDNLAKAHLEVAKAMEVGATDEELAPVRADIRSAQWKWDYAVASHPAFFHAPEESLRILSLANEGAMQARIKVVGVLAKHGVMNYEAPDFSTKEKAQKLAGVPMKKLVEAKMKFKATLEKEWYKQAQANGNLNPEKSRVGLDDIETAYSKDEKIKESATRPE</sequence>
<comment type="subcellular location">
    <subcellularLocation>
        <location evidence="1">Cell envelope</location>
    </subcellularLocation>
</comment>
<organism evidence="11">
    <name type="scientific">uncultured Campylobacterota bacterium</name>
    <dbReference type="NCBI Taxonomy" id="120858"/>
    <lineage>
        <taxon>Bacteria</taxon>
        <taxon>Pseudomonadati</taxon>
        <taxon>Campylobacterota</taxon>
        <taxon>environmental samples</taxon>
    </lineage>
</organism>
<evidence type="ECO:0000256" key="6">
    <source>
        <dbReference type="ARBA" id="ARBA00022729"/>
    </source>
</evidence>
<dbReference type="PANTHER" id="PTHR30633:SF0">
    <property type="entry name" value="CYTOCHROME C-552"/>
    <property type="match status" value="1"/>
</dbReference>
<dbReference type="PANTHER" id="PTHR30633">
    <property type="entry name" value="CYTOCHROME C-552 RESPIRATORY NITRITE REDUCTASE"/>
    <property type="match status" value="1"/>
</dbReference>
<evidence type="ECO:0000256" key="3">
    <source>
        <dbReference type="ARBA" id="ARBA00011887"/>
    </source>
</evidence>